<evidence type="ECO:0000256" key="1">
    <source>
        <dbReference type="ARBA" id="ARBA00022679"/>
    </source>
</evidence>
<dbReference type="GO" id="GO:0004673">
    <property type="term" value="F:protein histidine kinase activity"/>
    <property type="evidence" value="ECO:0007669"/>
    <property type="project" value="UniProtKB-EC"/>
</dbReference>
<reference evidence="9" key="1">
    <citation type="journal article" date="2019" name="Int. J. Syst. Evol. Microbiol.">
        <title>The Global Catalogue of Microorganisms (GCM) 10K type strain sequencing project: providing services to taxonomists for standard genome sequencing and annotation.</title>
        <authorList>
            <consortium name="The Broad Institute Genomics Platform"/>
            <consortium name="The Broad Institute Genome Sequencing Center for Infectious Disease"/>
            <person name="Wu L."/>
            <person name="Ma J."/>
        </authorList>
    </citation>
    <scope>NUCLEOTIDE SEQUENCE [LARGE SCALE GENOMIC DNA]</scope>
    <source>
        <strain evidence="9">TISTR 1827</strain>
    </source>
</reference>
<keyword evidence="6" id="KW-0812">Transmembrane</keyword>
<feature type="domain" description="Histidine kinase" evidence="7">
    <location>
        <begin position="454"/>
        <end position="564"/>
    </location>
</feature>
<dbReference type="Pfam" id="PF02518">
    <property type="entry name" value="HATPase_c"/>
    <property type="match status" value="1"/>
</dbReference>
<evidence type="ECO:0000256" key="5">
    <source>
        <dbReference type="ARBA" id="ARBA00023012"/>
    </source>
</evidence>
<name>A0ABW5QXF5_9BACL</name>
<keyword evidence="3 8" id="KW-0418">Kinase</keyword>
<keyword evidence="4" id="KW-0067">ATP-binding</keyword>
<dbReference type="InterPro" id="IPR050640">
    <property type="entry name" value="Bact_2-comp_sensor_kinase"/>
</dbReference>
<dbReference type="Gene3D" id="3.30.565.10">
    <property type="entry name" value="Histidine kinase-like ATPase, C-terminal domain"/>
    <property type="match status" value="1"/>
</dbReference>
<keyword evidence="9" id="KW-1185">Reference proteome</keyword>
<dbReference type="InterPro" id="IPR005467">
    <property type="entry name" value="His_kinase_dom"/>
</dbReference>
<dbReference type="SUPFAM" id="SSF55874">
    <property type="entry name" value="ATPase domain of HSP90 chaperone/DNA topoisomerase II/histidine kinase"/>
    <property type="match status" value="1"/>
</dbReference>
<dbReference type="PANTHER" id="PTHR34220">
    <property type="entry name" value="SENSOR HISTIDINE KINASE YPDA"/>
    <property type="match status" value="1"/>
</dbReference>
<dbReference type="EC" id="2.7.13.3" evidence="8"/>
<evidence type="ECO:0000313" key="9">
    <source>
        <dbReference type="Proteomes" id="UP001597493"/>
    </source>
</evidence>
<proteinExistence type="predicted"/>
<keyword evidence="1 8" id="KW-0808">Transferase</keyword>
<comment type="caution">
    <text evidence="8">The sequence shown here is derived from an EMBL/GenBank/DDBJ whole genome shotgun (WGS) entry which is preliminary data.</text>
</comment>
<keyword evidence="6" id="KW-1133">Transmembrane helix</keyword>
<feature type="transmembrane region" description="Helical" evidence="6">
    <location>
        <begin position="266"/>
        <end position="290"/>
    </location>
</feature>
<keyword evidence="5" id="KW-0902">Two-component regulatory system</keyword>
<dbReference type="Proteomes" id="UP001597493">
    <property type="component" value="Unassembled WGS sequence"/>
</dbReference>
<evidence type="ECO:0000256" key="6">
    <source>
        <dbReference type="SAM" id="Phobius"/>
    </source>
</evidence>
<gene>
    <name evidence="8" type="ORF">ACFSW5_13190</name>
</gene>
<keyword evidence="6" id="KW-0472">Membrane</keyword>
<evidence type="ECO:0000313" key="8">
    <source>
        <dbReference type="EMBL" id="MFD2661206.1"/>
    </source>
</evidence>
<evidence type="ECO:0000256" key="4">
    <source>
        <dbReference type="ARBA" id="ARBA00022840"/>
    </source>
</evidence>
<dbReference type="PROSITE" id="PS50109">
    <property type="entry name" value="HIS_KIN"/>
    <property type="match status" value="1"/>
</dbReference>
<protein>
    <submittedName>
        <fullName evidence="8">Sensor histidine kinase</fullName>
        <ecNumber evidence="8">2.7.13.3</ecNumber>
    </submittedName>
</protein>
<keyword evidence="2" id="KW-0547">Nucleotide-binding</keyword>
<dbReference type="EMBL" id="JBHUMY010000012">
    <property type="protein sequence ID" value="MFD2661206.1"/>
    <property type="molecule type" value="Genomic_DNA"/>
</dbReference>
<evidence type="ECO:0000256" key="3">
    <source>
        <dbReference type="ARBA" id="ARBA00022777"/>
    </source>
</evidence>
<dbReference type="PANTHER" id="PTHR34220:SF7">
    <property type="entry name" value="SENSOR HISTIDINE KINASE YPDA"/>
    <property type="match status" value="1"/>
</dbReference>
<organism evidence="8 9">
    <name type="scientific">Paenibacillus thailandensis</name>
    <dbReference type="NCBI Taxonomy" id="393250"/>
    <lineage>
        <taxon>Bacteria</taxon>
        <taxon>Bacillati</taxon>
        <taxon>Bacillota</taxon>
        <taxon>Bacilli</taxon>
        <taxon>Bacillales</taxon>
        <taxon>Paenibacillaceae</taxon>
        <taxon>Paenibacillus</taxon>
    </lineage>
</organism>
<evidence type="ECO:0000256" key="2">
    <source>
        <dbReference type="ARBA" id="ARBA00022741"/>
    </source>
</evidence>
<evidence type="ECO:0000259" key="7">
    <source>
        <dbReference type="PROSITE" id="PS50109"/>
    </source>
</evidence>
<dbReference type="Pfam" id="PF06580">
    <property type="entry name" value="His_kinase"/>
    <property type="match status" value="1"/>
</dbReference>
<dbReference type="InterPro" id="IPR036890">
    <property type="entry name" value="HATPase_C_sf"/>
</dbReference>
<dbReference type="InterPro" id="IPR010559">
    <property type="entry name" value="Sig_transdc_His_kin_internal"/>
</dbReference>
<sequence>MQPIKHYVKMLLLVSFAALILDVIISMASISLVQQQSAQYVQDTADLYIDKINHNFSYLNHFAGWTLANDEDVETMREHGTAEPEFIKARNNLYKRFAELQKSYGKEYNFFLYLSDRRFLLNTAPMSLSYPEYLTLKKQMTDYAEDKNIYDKFYSQWTTIRLNDNYYIINIVPYHESYMISLISTDELIRPLREIKLGGNGYVSLANAEGTTVTDPVSAREQSVQPFDKSMLLKLLQIRTTVIREFSNASFYVELSVQFGTFEKIMIAQLLVVLLAVIIACYFCFMMLYFQRKVLAPIKNFSNNLALLTSNGEGIDFESSQIVELEKVNRQFIEMVKQINKIKIDLYERELEKQKIQLDYMKLQIKPHFFLNCLTTIYSMAQMQMHKEIEQMTLSISKYFRYIFQNDRHFVKLEDEIEHARTYLEIQRQRYPHAFQYRIELEEHTAGVKIPPLVLQTFIENAIKHAVSRENEVLVQLSVERRADKEKDEDWTEIRVSDNGPGFPNAVLEKLVNGMPLDQSEGTHIGIMNTLQRLEYLYDRQAEVRFSNNEGGGACVILCLPNFPKDEPEAEGST</sequence>
<accession>A0ABW5QXF5</accession>
<dbReference type="InterPro" id="IPR003594">
    <property type="entry name" value="HATPase_dom"/>
</dbReference>